<feature type="domain" description="CN hydrolase" evidence="3">
    <location>
        <begin position="1"/>
        <end position="245"/>
    </location>
</feature>
<dbReference type="Gene3D" id="3.60.110.10">
    <property type="entry name" value="Carbon-nitrogen hydrolase"/>
    <property type="match status" value="1"/>
</dbReference>
<gene>
    <name evidence="4" type="ORF">ESB13_09895</name>
</gene>
<accession>A0A4Q1DC41</accession>
<reference evidence="4 5" key="1">
    <citation type="submission" date="2019-01" db="EMBL/GenBank/DDBJ databases">
        <title>Filimonas sp. strain TTM-71.</title>
        <authorList>
            <person name="Chen W.-M."/>
        </authorList>
    </citation>
    <scope>NUCLEOTIDE SEQUENCE [LARGE SCALE GENOMIC DNA]</scope>
    <source>
        <strain evidence="4 5">TTM-71</strain>
    </source>
</reference>
<dbReference type="OrthoDB" id="9811121at2"/>
<keyword evidence="5" id="KW-1185">Reference proteome</keyword>
<dbReference type="EMBL" id="SDHZ01000001">
    <property type="protein sequence ID" value="RXK87074.1"/>
    <property type="molecule type" value="Genomic_DNA"/>
</dbReference>
<dbReference type="SUPFAM" id="SSF56317">
    <property type="entry name" value="Carbon-nitrogen hydrolase"/>
    <property type="match status" value="1"/>
</dbReference>
<name>A0A4Q1DC41_9BACT</name>
<dbReference type="InterPro" id="IPR003010">
    <property type="entry name" value="C-N_Hydrolase"/>
</dbReference>
<comment type="caution">
    <text evidence="4">The sequence shown here is derived from an EMBL/GenBank/DDBJ whole genome shotgun (WGS) entry which is preliminary data.</text>
</comment>
<evidence type="ECO:0000256" key="1">
    <source>
        <dbReference type="ARBA" id="ARBA00022801"/>
    </source>
</evidence>
<dbReference type="PROSITE" id="PS50263">
    <property type="entry name" value="CN_HYDROLASE"/>
    <property type="match status" value="1"/>
</dbReference>
<keyword evidence="1 4" id="KW-0378">Hydrolase</keyword>
<proteinExistence type="predicted"/>
<dbReference type="PANTHER" id="PTHR43674">
    <property type="entry name" value="NITRILASE C965.09-RELATED"/>
    <property type="match status" value="1"/>
</dbReference>
<evidence type="ECO:0000259" key="3">
    <source>
        <dbReference type="PROSITE" id="PS50263"/>
    </source>
</evidence>
<evidence type="ECO:0000313" key="4">
    <source>
        <dbReference type="EMBL" id="RXK87074.1"/>
    </source>
</evidence>
<dbReference type="GO" id="GO:0000257">
    <property type="term" value="F:nitrilase activity"/>
    <property type="evidence" value="ECO:0007669"/>
    <property type="project" value="UniProtKB-ARBA"/>
</dbReference>
<dbReference type="InterPro" id="IPR000132">
    <property type="entry name" value="Nitrilase/CN_hydratase_CS"/>
</dbReference>
<dbReference type="InterPro" id="IPR036526">
    <property type="entry name" value="C-N_Hydrolase_sf"/>
</dbReference>
<evidence type="ECO:0000256" key="2">
    <source>
        <dbReference type="PROSITE-ProRule" id="PRU10139"/>
    </source>
</evidence>
<evidence type="ECO:0000313" key="5">
    <source>
        <dbReference type="Proteomes" id="UP000290545"/>
    </source>
</evidence>
<dbReference type="Pfam" id="PF00795">
    <property type="entry name" value="CN_hydrolase"/>
    <property type="match status" value="1"/>
</dbReference>
<dbReference type="PROSITE" id="PS00920">
    <property type="entry name" value="NITRIL_CHT_1"/>
    <property type="match status" value="1"/>
</dbReference>
<dbReference type="PANTHER" id="PTHR43674:SF2">
    <property type="entry name" value="BETA-UREIDOPROPIONASE"/>
    <property type="match status" value="1"/>
</dbReference>
<organism evidence="4 5">
    <name type="scientific">Filimonas effusa</name>
    <dbReference type="NCBI Taxonomy" id="2508721"/>
    <lineage>
        <taxon>Bacteria</taxon>
        <taxon>Pseudomonadati</taxon>
        <taxon>Bacteroidota</taxon>
        <taxon>Chitinophagia</taxon>
        <taxon>Chitinophagales</taxon>
        <taxon>Chitinophagaceae</taxon>
        <taxon>Filimonas</taxon>
    </lineage>
</organism>
<feature type="active site" description="Proton acceptor" evidence="2">
    <location>
        <position position="40"/>
    </location>
</feature>
<sequence length="259" mass="28497">MKIAVASPRYPGTIEEGLSQVNTLAKIAAQDGAVIVCFPETYIPGYPLPGQPHTRLSQAELNTAFQMACSIAADNNIALILPMDWYEGEQFLNVAQVIGPDGSSLGYQAKVQLDPSEDAIWDAGHERKLFEVNGLVFGISICHEGFRYPETVRWAARQGAQIVFHPHFAGSDKEGYTPETWGSMQQPYYEKAMMMRALENTIYFASSNYYTKYPESASSLLAPDGSLIAHQPYTESGVFTCAIDLSLATGILAKRWKAI</sequence>
<dbReference type="InterPro" id="IPR050345">
    <property type="entry name" value="Aliph_Amidase/BUP"/>
</dbReference>
<dbReference type="AlphaFoldDB" id="A0A4Q1DC41"/>
<protein>
    <submittedName>
        <fullName evidence="4">Carbon-nitrogen hydrolase family protein</fullName>
    </submittedName>
</protein>
<dbReference type="CDD" id="cd07197">
    <property type="entry name" value="nitrilase"/>
    <property type="match status" value="1"/>
</dbReference>
<dbReference type="Proteomes" id="UP000290545">
    <property type="component" value="Unassembled WGS sequence"/>
</dbReference>
<dbReference type="RefSeq" id="WP_129002824.1">
    <property type="nucleotide sequence ID" value="NZ_SDHZ01000001.1"/>
</dbReference>
<dbReference type="GO" id="GO:0016811">
    <property type="term" value="F:hydrolase activity, acting on carbon-nitrogen (but not peptide) bonds, in linear amides"/>
    <property type="evidence" value="ECO:0007669"/>
    <property type="project" value="TreeGrafter"/>
</dbReference>